<accession>A0A1R1ST52</accession>
<sequence length="149" mass="15857">MHIPGHTALLCFLLGSDMKFRRTLSAFAVAVAAAGVPLLGAPTAGAATTATWDNQLHTNDGDPGGRVRFRANGDVMELCDIEADGWKVNLEVSGYHYYDAFSVGGNGNCVTHSASNGHDLTEGAGYSIKIYLSKSGHPYEYEDSAVFWA</sequence>
<evidence type="ECO:0008006" key="4">
    <source>
        <dbReference type="Google" id="ProtNLM"/>
    </source>
</evidence>
<dbReference type="AlphaFoldDB" id="A0A1R1ST52"/>
<feature type="signal peptide" evidence="1">
    <location>
        <begin position="1"/>
        <end position="46"/>
    </location>
</feature>
<evidence type="ECO:0000313" key="2">
    <source>
        <dbReference type="EMBL" id="OMI41372.1"/>
    </source>
</evidence>
<dbReference type="EMBL" id="ASQP01000015">
    <property type="protein sequence ID" value="OMI41372.1"/>
    <property type="molecule type" value="Genomic_DNA"/>
</dbReference>
<comment type="caution">
    <text evidence="2">The sequence shown here is derived from an EMBL/GenBank/DDBJ whole genome shotgun (WGS) entry which is preliminary data.</text>
</comment>
<protein>
    <recommendedName>
        <fullName evidence="4">Secreted protein</fullName>
    </recommendedName>
</protein>
<keyword evidence="1" id="KW-0732">Signal</keyword>
<organism evidence="2 3">
    <name type="scientific">Streptomyces sparsogenes DSM 40356</name>
    <dbReference type="NCBI Taxonomy" id="1331668"/>
    <lineage>
        <taxon>Bacteria</taxon>
        <taxon>Bacillati</taxon>
        <taxon>Actinomycetota</taxon>
        <taxon>Actinomycetes</taxon>
        <taxon>Kitasatosporales</taxon>
        <taxon>Streptomycetaceae</taxon>
        <taxon>Streptomyces</taxon>
    </lineage>
</organism>
<dbReference type="Proteomes" id="UP000186168">
    <property type="component" value="Unassembled WGS sequence"/>
</dbReference>
<reference evidence="2 3" key="1">
    <citation type="submission" date="2013-05" db="EMBL/GenBank/DDBJ databases">
        <title>Genome sequence of Streptomyces sparsogenes DSM 40356.</title>
        <authorList>
            <person name="Coyne S."/>
            <person name="Seebeck F.P."/>
        </authorList>
    </citation>
    <scope>NUCLEOTIDE SEQUENCE [LARGE SCALE GENOMIC DNA]</scope>
    <source>
        <strain evidence="2 3">DSM 40356</strain>
    </source>
</reference>
<evidence type="ECO:0000256" key="1">
    <source>
        <dbReference type="SAM" id="SignalP"/>
    </source>
</evidence>
<gene>
    <name evidence="2" type="ORF">SPAR_01179</name>
</gene>
<name>A0A1R1ST52_9ACTN</name>
<keyword evidence="3" id="KW-1185">Reference proteome</keyword>
<feature type="chain" id="PRO_5010283438" description="Secreted protein" evidence="1">
    <location>
        <begin position="47"/>
        <end position="149"/>
    </location>
</feature>
<proteinExistence type="predicted"/>
<evidence type="ECO:0000313" key="3">
    <source>
        <dbReference type="Proteomes" id="UP000186168"/>
    </source>
</evidence>